<dbReference type="EMBL" id="SAXT01000005">
    <property type="protein sequence ID" value="TXJ11675.1"/>
    <property type="molecule type" value="Genomic_DNA"/>
</dbReference>
<dbReference type="SUPFAM" id="SSF55729">
    <property type="entry name" value="Acyl-CoA N-acyltransferases (Nat)"/>
    <property type="match status" value="1"/>
</dbReference>
<dbReference type="InterPro" id="IPR016181">
    <property type="entry name" value="Acyl_CoA_acyltransferase"/>
</dbReference>
<name>A0A5C8CFF5_9SPIR</name>
<comment type="caution">
    <text evidence="1">The sequence shown here is derived from an EMBL/GenBank/DDBJ whole genome shotgun (WGS) entry which is preliminary data.</text>
</comment>
<protein>
    <submittedName>
        <fullName evidence="1">N-acetyltransferase</fullName>
    </submittedName>
</protein>
<proteinExistence type="predicted"/>
<sequence>MPIVTIEHEEYPSVIVIEYNSLYKNELINFIHNIKIKDNKEEVYTEPYFFKIIQTNNKNIGLLTIDGRIEGYYYINKENMLKYIYISYPYRRSGFGKLLIAHAIKINPEISFEQVAANQGYNRLINSPIFEDALKGNNSEDASIEFDDSGGSKEGDLTLF</sequence>
<dbReference type="Proteomes" id="UP000325116">
    <property type="component" value="Unassembled WGS sequence"/>
</dbReference>
<gene>
    <name evidence="1" type="ORF">EPJ80_08150</name>
</gene>
<organism evidence="1 2">
    <name type="scientific">Brachyspira aalborgi</name>
    <dbReference type="NCBI Taxonomy" id="29522"/>
    <lineage>
        <taxon>Bacteria</taxon>
        <taxon>Pseudomonadati</taxon>
        <taxon>Spirochaetota</taxon>
        <taxon>Spirochaetia</taxon>
        <taxon>Brachyspirales</taxon>
        <taxon>Brachyspiraceae</taxon>
        <taxon>Brachyspira</taxon>
    </lineage>
</organism>
<keyword evidence="1" id="KW-0808">Transferase</keyword>
<accession>A0A5C8CFF5</accession>
<evidence type="ECO:0000313" key="2">
    <source>
        <dbReference type="Proteomes" id="UP000325116"/>
    </source>
</evidence>
<dbReference type="RefSeq" id="WP_147758599.1">
    <property type="nucleotide sequence ID" value="NZ_SAXT01000005.1"/>
</dbReference>
<reference evidence="1 2" key="1">
    <citation type="journal article" date="1992" name="Lakartidningen">
        <title>[Penicillin V and not amoxicillin is the first choice preparation in acute otitis].</title>
        <authorList>
            <person name="Kamme C."/>
            <person name="Lundgren K."/>
            <person name="Prellner K."/>
        </authorList>
    </citation>
    <scope>NUCLEOTIDE SEQUENCE [LARGE SCALE GENOMIC DNA]</scope>
    <source>
        <strain evidence="1 2">W1</strain>
    </source>
</reference>
<dbReference type="Gene3D" id="3.40.630.30">
    <property type="match status" value="1"/>
</dbReference>
<dbReference type="GO" id="GO:0016740">
    <property type="term" value="F:transferase activity"/>
    <property type="evidence" value="ECO:0007669"/>
    <property type="project" value="UniProtKB-KW"/>
</dbReference>
<evidence type="ECO:0000313" key="1">
    <source>
        <dbReference type="EMBL" id="TXJ11675.1"/>
    </source>
</evidence>
<dbReference type="AlphaFoldDB" id="A0A5C8CFF5"/>
<dbReference type="CDD" id="cd04301">
    <property type="entry name" value="NAT_SF"/>
    <property type="match status" value="1"/>
</dbReference>